<comment type="caution">
    <text evidence="1">The sequence shown here is derived from an EMBL/GenBank/DDBJ whole genome shotgun (WGS) entry which is preliminary data.</text>
</comment>
<organism evidence="1 2">
    <name type="scientific">Pseudonocardia sulfidoxydans NBRC 16205</name>
    <dbReference type="NCBI Taxonomy" id="1223511"/>
    <lineage>
        <taxon>Bacteria</taxon>
        <taxon>Bacillati</taxon>
        <taxon>Actinomycetota</taxon>
        <taxon>Actinomycetes</taxon>
        <taxon>Pseudonocardiales</taxon>
        <taxon>Pseudonocardiaceae</taxon>
        <taxon>Pseudonocardia</taxon>
    </lineage>
</organism>
<evidence type="ECO:0000313" key="2">
    <source>
        <dbReference type="Proteomes" id="UP000321685"/>
    </source>
</evidence>
<dbReference type="AlphaFoldDB" id="A0A511DLR0"/>
<name>A0A511DLR0_9PSEU</name>
<dbReference type="Proteomes" id="UP000321685">
    <property type="component" value="Unassembled WGS sequence"/>
</dbReference>
<dbReference type="EMBL" id="BJVJ01000039">
    <property type="protein sequence ID" value="GEL24724.1"/>
    <property type="molecule type" value="Genomic_DNA"/>
</dbReference>
<accession>A0A511DLR0</accession>
<gene>
    <name evidence="1" type="ORF">PSU4_36780</name>
</gene>
<protein>
    <recommendedName>
        <fullName evidence="3">Bacterial transcriptional activator domain-containing protein</fullName>
    </recommendedName>
</protein>
<reference evidence="1 2" key="1">
    <citation type="submission" date="2019-07" db="EMBL/GenBank/DDBJ databases">
        <title>Whole genome shotgun sequence of Pseudonocardia sulfidoxydans NBRC 16205.</title>
        <authorList>
            <person name="Hosoyama A."/>
            <person name="Uohara A."/>
            <person name="Ohji S."/>
            <person name="Ichikawa N."/>
        </authorList>
    </citation>
    <scope>NUCLEOTIDE SEQUENCE [LARGE SCALE GENOMIC DNA]</scope>
    <source>
        <strain evidence="1 2">NBRC 16205</strain>
    </source>
</reference>
<sequence>MVDAGLARHPDSTVPDRIPVLLYLVELLAGTGDTARAAQVAAELRAHPLDAASAATLSEIELDVTVR</sequence>
<evidence type="ECO:0000313" key="1">
    <source>
        <dbReference type="EMBL" id="GEL24724.1"/>
    </source>
</evidence>
<proteinExistence type="predicted"/>
<evidence type="ECO:0008006" key="3">
    <source>
        <dbReference type="Google" id="ProtNLM"/>
    </source>
</evidence>
<keyword evidence="2" id="KW-1185">Reference proteome</keyword>